<keyword evidence="10" id="KW-1185">Reference proteome</keyword>
<dbReference type="PRINTS" id="PR00344">
    <property type="entry name" value="BCTRLSENSOR"/>
</dbReference>
<evidence type="ECO:0000259" key="8">
    <source>
        <dbReference type="PROSITE" id="PS50109"/>
    </source>
</evidence>
<dbReference type="Pfam" id="PF13589">
    <property type="entry name" value="HATPase_c_3"/>
    <property type="match status" value="1"/>
</dbReference>
<dbReference type="CDD" id="cd00075">
    <property type="entry name" value="HATPase"/>
    <property type="match status" value="1"/>
</dbReference>
<dbReference type="PROSITE" id="PS50109">
    <property type="entry name" value="HIS_KIN"/>
    <property type="match status" value="1"/>
</dbReference>
<dbReference type="RefSeq" id="WP_090228950.1">
    <property type="nucleotide sequence ID" value="NZ_FNNU01000003.1"/>
</dbReference>
<evidence type="ECO:0000256" key="3">
    <source>
        <dbReference type="ARBA" id="ARBA00022553"/>
    </source>
</evidence>
<dbReference type="InterPro" id="IPR005467">
    <property type="entry name" value="His_kinase_dom"/>
</dbReference>
<dbReference type="Proteomes" id="UP000243778">
    <property type="component" value="Unassembled WGS sequence"/>
</dbReference>
<dbReference type="InterPro" id="IPR003594">
    <property type="entry name" value="HATPase_dom"/>
</dbReference>
<evidence type="ECO:0000256" key="5">
    <source>
        <dbReference type="ARBA" id="ARBA00022777"/>
    </source>
</evidence>
<feature type="coiled-coil region" evidence="7">
    <location>
        <begin position="489"/>
        <end position="544"/>
    </location>
</feature>
<accession>A0A1H3AEH5</accession>
<dbReference type="EMBL" id="FNNU01000003">
    <property type="protein sequence ID" value="SDX28110.1"/>
    <property type="molecule type" value="Genomic_DNA"/>
</dbReference>
<evidence type="ECO:0000256" key="7">
    <source>
        <dbReference type="SAM" id="Coils"/>
    </source>
</evidence>
<evidence type="ECO:0000256" key="6">
    <source>
        <dbReference type="ARBA" id="ARBA00023012"/>
    </source>
</evidence>
<dbReference type="InterPro" id="IPR004358">
    <property type="entry name" value="Sig_transdc_His_kin-like_C"/>
</dbReference>
<dbReference type="GO" id="GO:0000160">
    <property type="term" value="P:phosphorelay signal transduction system"/>
    <property type="evidence" value="ECO:0007669"/>
    <property type="project" value="UniProtKB-KW"/>
</dbReference>
<proteinExistence type="predicted"/>
<evidence type="ECO:0000313" key="10">
    <source>
        <dbReference type="Proteomes" id="UP000243778"/>
    </source>
</evidence>
<dbReference type="GO" id="GO:0004673">
    <property type="term" value="F:protein histidine kinase activity"/>
    <property type="evidence" value="ECO:0007669"/>
    <property type="project" value="UniProtKB-EC"/>
</dbReference>
<name>A0A1H3AEH5_9PSED</name>
<evidence type="ECO:0000256" key="2">
    <source>
        <dbReference type="ARBA" id="ARBA00012438"/>
    </source>
</evidence>
<dbReference type="AlphaFoldDB" id="A0A1H3AEH5"/>
<feature type="domain" description="Histidine kinase" evidence="8">
    <location>
        <begin position="674"/>
        <end position="770"/>
    </location>
</feature>
<dbReference type="Gene3D" id="3.30.565.10">
    <property type="entry name" value="Histidine kinase-like ATPase, C-terminal domain"/>
    <property type="match status" value="2"/>
</dbReference>
<evidence type="ECO:0000256" key="4">
    <source>
        <dbReference type="ARBA" id="ARBA00022679"/>
    </source>
</evidence>
<comment type="catalytic activity">
    <reaction evidence="1">
        <text>ATP + protein L-histidine = ADP + protein N-phospho-L-histidine.</text>
        <dbReference type="EC" id="2.7.13.3"/>
    </reaction>
</comment>
<protein>
    <recommendedName>
        <fullName evidence="2">histidine kinase</fullName>
        <ecNumber evidence="2">2.7.13.3</ecNumber>
    </recommendedName>
</protein>
<sequence>MQALNFRVSSHLKSIIGRDLITDDFVAVFELVKNSYDAGASEVNIHFTDSCIFIIDNGKGMSYSDLINKWLFVAYSAKQDGTEDDSRSDYRESISTKRYAGSKGVGRFSCDRLGELLLLQTKTADDDEINRLEVVWADFERSSKEDFVNIDIKHTATQNFVLPSHISFSFDSGTVLEIGFLREVWDRAKLKELKSSLAKLINPFGSHKENFSVHIYAESEKAEDERILNESEEPHPNEIINGPVDNFIFHTLQEKTTWLKTSISQGQIVTELVDRGKVIYKISESNEYKYLDDSGFECNIFYLNRSAKSTFARRMGVNSVSFGSVFLFKNGFRVYPVGEETDDSFGIDRRKQQGYSRYLGTRDILGKIDVYGDDSKFKESSSRDKGLIETSAYLQLKEAFWRKCLMRLENYVVGVSWRIKYDTDLVDSDHLTRDEVRSKIIEVISKLTSTPGITVDYFADDFLSIIDSKTKDFDRTIDNLSNIAEKTGNTQLLEEAKTAKSRYQEMLKAEAEAVQYAEKERAERRKAEEAAVKAEQALKIEQDRNLFLTSLQSHDKDVLESLHHQVIIYASNAINLIEAGLFSINNKGQMTVNDMSETLENLLLLNQQVIAASRFATKANFKLDSNSINEDLALYIEQYIDKVCKVYKSKVSIKTTRTARDFKIQFKPIEVSIIIDNLIDNAIKASASSIDVTISKHQANVLSIVLKDNGSGVPHDIPNHESIFDKGVTTTSGSGLGLYNVRQLLQNINGNINLIETSYNGTTFEIKVYN</sequence>
<dbReference type="PANTHER" id="PTHR44936:SF9">
    <property type="entry name" value="SENSOR PROTEIN CREC"/>
    <property type="match status" value="1"/>
</dbReference>
<dbReference type="OrthoDB" id="9816482at2"/>
<dbReference type="InterPro" id="IPR036890">
    <property type="entry name" value="HATPase_C_sf"/>
</dbReference>
<organism evidence="9 10">
    <name type="scientific">Pseudomonas kuykendallii</name>
    <dbReference type="NCBI Taxonomy" id="1007099"/>
    <lineage>
        <taxon>Bacteria</taxon>
        <taxon>Pseudomonadati</taxon>
        <taxon>Pseudomonadota</taxon>
        <taxon>Gammaproteobacteria</taxon>
        <taxon>Pseudomonadales</taxon>
        <taxon>Pseudomonadaceae</taxon>
        <taxon>Pseudomonas</taxon>
    </lineage>
</organism>
<dbReference type="PANTHER" id="PTHR44936">
    <property type="entry name" value="SENSOR PROTEIN CREC"/>
    <property type="match status" value="1"/>
</dbReference>
<dbReference type="InterPro" id="IPR050980">
    <property type="entry name" value="2C_sensor_his_kinase"/>
</dbReference>
<dbReference type="Pfam" id="PF02518">
    <property type="entry name" value="HATPase_c"/>
    <property type="match status" value="1"/>
</dbReference>
<evidence type="ECO:0000256" key="1">
    <source>
        <dbReference type="ARBA" id="ARBA00000085"/>
    </source>
</evidence>
<keyword evidence="7" id="KW-0175">Coiled coil</keyword>
<dbReference type="SUPFAM" id="SSF55874">
    <property type="entry name" value="ATPase domain of HSP90 chaperone/DNA topoisomerase II/histidine kinase"/>
    <property type="match status" value="2"/>
</dbReference>
<gene>
    <name evidence="9" type="ORF">SAMN05216287_2682</name>
</gene>
<dbReference type="STRING" id="1007099.SAMN05216287_2682"/>
<keyword evidence="4" id="KW-0808">Transferase</keyword>
<dbReference type="SMART" id="SM00387">
    <property type="entry name" value="HATPase_c"/>
    <property type="match status" value="1"/>
</dbReference>
<evidence type="ECO:0000313" key="9">
    <source>
        <dbReference type="EMBL" id="SDX28110.1"/>
    </source>
</evidence>
<keyword evidence="3" id="KW-0597">Phosphoprotein</keyword>
<keyword evidence="6" id="KW-0902">Two-component regulatory system</keyword>
<reference evidence="10" key="1">
    <citation type="submission" date="2016-10" db="EMBL/GenBank/DDBJ databases">
        <authorList>
            <person name="Varghese N."/>
            <person name="Submissions S."/>
        </authorList>
    </citation>
    <scope>NUCLEOTIDE SEQUENCE [LARGE SCALE GENOMIC DNA]</scope>
    <source>
        <strain evidence="10">NRRL B-59562</strain>
    </source>
</reference>
<keyword evidence="5 9" id="KW-0418">Kinase</keyword>
<dbReference type="EC" id="2.7.13.3" evidence="2"/>